<dbReference type="EMBL" id="CP003273">
    <property type="protein sequence ID" value="AGL00569.1"/>
    <property type="molecule type" value="Genomic_DNA"/>
</dbReference>
<evidence type="ECO:0000313" key="2">
    <source>
        <dbReference type="EMBL" id="AGL00569.1"/>
    </source>
</evidence>
<protein>
    <submittedName>
        <fullName evidence="2">Uncharacterized protein</fullName>
    </submittedName>
</protein>
<reference evidence="2 3" key="1">
    <citation type="submission" date="2012-01" db="EMBL/GenBank/DDBJ databases">
        <title>Complete sequence of Desulfotomaculum gibsoniae DSM 7213.</title>
        <authorList>
            <consortium name="US DOE Joint Genome Institute"/>
            <person name="Lucas S."/>
            <person name="Han J."/>
            <person name="Lapidus A."/>
            <person name="Cheng J.-F."/>
            <person name="Goodwin L."/>
            <person name="Pitluck S."/>
            <person name="Peters L."/>
            <person name="Ovchinnikova G."/>
            <person name="Teshima H."/>
            <person name="Detter J.C."/>
            <person name="Han C."/>
            <person name="Tapia R."/>
            <person name="Land M."/>
            <person name="Hauser L."/>
            <person name="Kyrpides N."/>
            <person name="Ivanova N."/>
            <person name="Pagani I."/>
            <person name="Parshina S."/>
            <person name="Plugge C."/>
            <person name="Muyzer G."/>
            <person name="Kuever J."/>
            <person name="Ivanova A."/>
            <person name="Nazina T."/>
            <person name="Klenk H.-P."/>
            <person name="Brambilla E."/>
            <person name="Spring S."/>
            <person name="Stams A.F."/>
            <person name="Woyke T."/>
        </authorList>
    </citation>
    <scope>NUCLEOTIDE SEQUENCE [LARGE SCALE GENOMIC DNA]</scope>
    <source>
        <strain evidence="2 3">DSM 7213</strain>
    </source>
</reference>
<dbReference type="RefSeq" id="WP_006521229.1">
    <property type="nucleotide sequence ID" value="NC_021184.1"/>
</dbReference>
<dbReference type="AlphaFoldDB" id="R4KDB9"/>
<evidence type="ECO:0000256" key="1">
    <source>
        <dbReference type="SAM" id="Phobius"/>
    </source>
</evidence>
<feature type="transmembrane region" description="Helical" evidence="1">
    <location>
        <begin position="6"/>
        <end position="33"/>
    </location>
</feature>
<keyword evidence="1" id="KW-0812">Transmembrane</keyword>
<dbReference type="Gene3D" id="2.60.40.10">
    <property type="entry name" value="Immunoglobulins"/>
    <property type="match status" value="1"/>
</dbReference>
<gene>
    <name evidence="2" type="ORF">Desgi_1037</name>
</gene>
<dbReference type="KEGG" id="dgi:Desgi_1037"/>
<proteinExistence type="predicted"/>
<dbReference type="Proteomes" id="UP000013520">
    <property type="component" value="Chromosome"/>
</dbReference>
<keyword evidence="1" id="KW-1133">Transmembrane helix</keyword>
<keyword evidence="3" id="KW-1185">Reference proteome</keyword>
<dbReference type="HOGENOM" id="CLU_945701_0_0_9"/>
<dbReference type="InterPro" id="IPR013783">
    <property type="entry name" value="Ig-like_fold"/>
</dbReference>
<evidence type="ECO:0000313" key="3">
    <source>
        <dbReference type="Proteomes" id="UP000013520"/>
    </source>
</evidence>
<organism evidence="2 3">
    <name type="scientific">Desulfoscipio gibsoniae DSM 7213</name>
    <dbReference type="NCBI Taxonomy" id="767817"/>
    <lineage>
        <taxon>Bacteria</taxon>
        <taxon>Bacillati</taxon>
        <taxon>Bacillota</taxon>
        <taxon>Clostridia</taxon>
        <taxon>Eubacteriales</taxon>
        <taxon>Desulfallaceae</taxon>
        <taxon>Desulfoscipio</taxon>
    </lineage>
</organism>
<accession>R4KDB9</accession>
<name>R4KDB9_9FIRM</name>
<sequence>MSRNAVYTIVFFLVIGLVGLSYWVVYSFMPWLIRDVEEMSPKQLEVTKRHLAGNGIALSTDRNEYVPGDTVLLTITNHTKIELEHQPGGFHFRIDILRARTESEAFSISPGDSKTVSLKIPKTADPGQYIVLASYQHIDWAPGGNDLIISAPKKQIKVLGSPPPPVPREGRVEMVNDHKAEVYLGEKTYVEAVMGSTPLELQFHLPEGVGYARIEGTSLNSYENHAEYLYFKMKDGQPVSGSNVPPKIPARVSFKMDLDRDAADSYGLLMRYQDWVADKKPLLFKIVIEMDVVY</sequence>
<keyword evidence="1" id="KW-0472">Membrane</keyword>